<dbReference type="EMBL" id="BAOU01000010">
    <property type="protein sequence ID" value="GAD04728.1"/>
    <property type="molecule type" value="Genomic_DNA"/>
</dbReference>
<name>S4N6U1_9PORP</name>
<dbReference type="Proteomes" id="UP000018031">
    <property type="component" value="Unassembled WGS sequence"/>
</dbReference>
<reference evidence="2" key="1">
    <citation type="journal article" date="2013" name="Genome">
        <title>Draft Genome Sequences of Porphyromonas crevioricanis JCM 15906T and Porphyromonas cansulci JCM 13913T Isolated from a Canine Oral Cavity.</title>
        <authorList>
            <person name="Sakamoto M."/>
            <person name="Tanaka N."/>
            <person name="Shiwa Y."/>
            <person name="Yoshikawa H."/>
            <person name="Ohkuma M."/>
        </authorList>
    </citation>
    <scope>NUCLEOTIDE SEQUENCE [LARGE SCALE GENOMIC DNA]</scope>
    <source>
        <strain evidence="2">JCM 15906</strain>
    </source>
</reference>
<evidence type="ECO:0000313" key="2">
    <source>
        <dbReference type="Proteomes" id="UP000018031"/>
    </source>
</evidence>
<proteinExistence type="predicted"/>
<evidence type="ECO:0000313" key="1">
    <source>
        <dbReference type="EMBL" id="GAD04728.1"/>
    </source>
</evidence>
<reference evidence="1 2" key="2">
    <citation type="journal article" date="2013" name="Genome Announc.">
        <title>Draft Genome Sequences of Porphyromonas crevioricanis JCM 15906T and Porphyromonas cansulci JCM 13913T Isolated from a Canine Oral Cavity.</title>
        <authorList>
            <person name="Sakamoto M."/>
            <person name="Tanaka N."/>
            <person name="Shiwa Y."/>
            <person name="Yoshikawa H."/>
            <person name="Ohkuma M."/>
        </authorList>
    </citation>
    <scope>NUCLEOTIDE SEQUENCE [LARGE SCALE GENOMIC DNA]</scope>
    <source>
        <strain evidence="1 2">JCM 15906</strain>
    </source>
</reference>
<gene>
    <name evidence="1" type="ORF">PORCRE_424</name>
</gene>
<organism evidence="1 2">
    <name type="scientific">Porphyromonas crevioricanis JCM 15906</name>
    <dbReference type="NCBI Taxonomy" id="1305617"/>
    <lineage>
        <taxon>Bacteria</taxon>
        <taxon>Pseudomonadati</taxon>
        <taxon>Bacteroidota</taxon>
        <taxon>Bacteroidia</taxon>
        <taxon>Bacteroidales</taxon>
        <taxon>Porphyromonadaceae</taxon>
        <taxon>Porphyromonas</taxon>
    </lineage>
</organism>
<sequence length="37" mass="4046">MLGKCFGAKNDICNCGKIACGWCPLYIFGGYLVKINM</sequence>
<protein>
    <submittedName>
        <fullName evidence="1">Uncharacterized protein</fullName>
    </submittedName>
</protein>
<dbReference type="AlphaFoldDB" id="S4N6U1"/>
<accession>S4N6U1</accession>
<comment type="caution">
    <text evidence="1">The sequence shown here is derived from an EMBL/GenBank/DDBJ whole genome shotgun (WGS) entry which is preliminary data.</text>
</comment>